<dbReference type="AlphaFoldDB" id="A0AAV9N9Y4"/>
<dbReference type="GeneID" id="89970982"/>
<evidence type="ECO:0000256" key="1">
    <source>
        <dbReference type="SAM" id="MobiDB-lite"/>
    </source>
</evidence>
<feature type="compositionally biased region" description="Low complexity" evidence="1">
    <location>
        <begin position="236"/>
        <end position="261"/>
    </location>
</feature>
<name>A0AAV9N9Y4_9EURO</name>
<reference evidence="2 3" key="1">
    <citation type="submission" date="2023-08" db="EMBL/GenBank/DDBJ databases">
        <title>Black Yeasts Isolated from many extreme environments.</title>
        <authorList>
            <person name="Coleine C."/>
            <person name="Stajich J.E."/>
            <person name="Selbmann L."/>
        </authorList>
    </citation>
    <scope>NUCLEOTIDE SEQUENCE [LARGE SCALE GENOMIC DNA]</scope>
    <source>
        <strain evidence="2 3">CCFEE 5792</strain>
    </source>
</reference>
<organism evidence="2 3">
    <name type="scientific">Exophiala bonariae</name>
    <dbReference type="NCBI Taxonomy" id="1690606"/>
    <lineage>
        <taxon>Eukaryota</taxon>
        <taxon>Fungi</taxon>
        <taxon>Dikarya</taxon>
        <taxon>Ascomycota</taxon>
        <taxon>Pezizomycotina</taxon>
        <taxon>Eurotiomycetes</taxon>
        <taxon>Chaetothyriomycetidae</taxon>
        <taxon>Chaetothyriales</taxon>
        <taxon>Herpotrichiellaceae</taxon>
        <taxon>Exophiala</taxon>
    </lineage>
</organism>
<evidence type="ECO:0000313" key="3">
    <source>
        <dbReference type="Proteomes" id="UP001358417"/>
    </source>
</evidence>
<protein>
    <submittedName>
        <fullName evidence="2">Uncharacterized protein</fullName>
    </submittedName>
</protein>
<proteinExistence type="predicted"/>
<comment type="caution">
    <text evidence="2">The sequence shown here is derived from an EMBL/GenBank/DDBJ whole genome shotgun (WGS) entry which is preliminary data.</text>
</comment>
<accession>A0AAV9N9Y4</accession>
<feature type="compositionally biased region" description="Polar residues" evidence="1">
    <location>
        <begin position="266"/>
        <end position="288"/>
    </location>
</feature>
<keyword evidence="3" id="KW-1185">Reference proteome</keyword>
<dbReference type="EMBL" id="JAVRRD010000014">
    <property type="protein sequence ID" value="KAK5051979.1"/>
    <property type="molecule type" value="Genomic_DNA"/>
</dbReference>
<dbReference type="Proteomes" id="UP001358417">
    <property type="component" value="Unassembled WGS sequence"/>
</dbReference>
<dbReference type="RefSeq" id="XP_064705993.1">
    <property type="nucleotide sequence ID" value="XM_064846383.1"/>
</dbReference>
<evidence type="ECO:0000313" key="2">
    <source>
        <dbReference type="EMBL" id="KAK5051979.1"/>
    </source>
</evidence>
<feature type="compositionally biased region" description="Polar residues" evidence="1">
    <location>
        <begin position="296"/>
        <end position="305"/>
    </location>
</feature>
<gene>
    <name evidence="2" type="ORF">LTR84_002783</name>
</gene>
<feature type="region of interest" description="Disordered" evidence="1">
    <location>
        <begin position="218"/>
        <end position="414"/>
    </location>
</feature>
<feature type="compositionally biased region" description="Basic residues" evidence="1">
    <location>
        <begin position="404"/>
        <end position="414"/>
    </location>
</feature>
<feature type="compositionally biased region" description="Low complexity" evidence="1">
    <location>
        <begin position="338"/>
        <end position="349"/>
    </location>
</feature>
<sequence>MPVYLVHGFRWPREGFTGIRVHAVLHNLDDTSVEYIQNEQSKADILASFHKAFPDIMKELDSPGRNLEFIEQYNPEDTESVHAVSQPYAYVGDKVVTIAANPGEGTGLSSGLGQTGPASPATVDSTKAVVGSLKKPNTPRIATLEPTALSMNVEEVISEGPGLTNRAWEALADLRDKIASGEKIGWWVVYNGDPARSFDDYDDDEDYDDEYDDYQMEDVEEQEQQGAKGDIEPRAQKQPQQPPQQRISPVRQQQQQQAPQAKSALVSPTSTSASTIRQQRVAPQSTTQDDVHPESYVTSRTSQVPTFPPLPHIASQQLPQPQGDLTALPVRSAGGDRSSATGLGTGTSTKPSVVYPPTQPLEVTAQQQQQQGRGDKDRFVRKPAQQAGEVIPPPKVKEAAKPQGLRKKLFGKRS</sequence>